<dbReference type="HOGENOM" id="CLU_011500_3_1_1"/>
<reference evidence="13 14" key="1">
    <citation type="journal article" date="2012" name="Eukaryot. Cell">
        <title>Genome sequence of the Trichosporon asahii environmental strain CBS 8904.</title>
        <authorList>
            <person name="Yang R.Y."/>
            <person name="Li H.T."/>
            <person name="Zhu H."/>
            <person name="Zhou G.P."/>
            <person name="Wang M."/>
            <person name="Wang L."/>
        </authorList>
    </citation>
    <scope>NUCLEOTIDE SEQUENCE [LARGE SCALE GENOMIC DNA]</scope>
    <source>
        <strain evidence="13 14">CBS 8904</strain>
    </source>
</reference>
<dbReference type="InterPro" id="IPR015798">
    <property type="entry name" value="Cu_amine_oxidase_C"/>
</dbReference>
<dbReference type="Pfam" id="PF01179">
    <property type="entry name" value="Cu_amine_oxid"/>
    <property type="match status" value="1"/>
</dbReference>
<evidence type="ECO:0000256" key="9">
    <source>
        <dbReference type="PIRSR" id="PIRSR600269-50"/>
    </source>
</evidence>
<dbReference type="PROSITE" id="PS01164">
    <property type="entry name" value="COPPER_AMINE_OXID_1"/>
    <property type="match status" value="1"/>
</dbReference>
<accession>K1VPR9</accession>
<dbReference type="InterPro" id="IPR049948">
    <property type="entry name" value="Cu_Am_ox_TPQ-bd"/>
</dbReference>
<evidence type="ECO:0000256" key="5">
    <source>
        <dbReference type="ARBA" id="ARBA00022772"/>
    </source>
</evidence>
<feature type="modified residue" description="2',4',5'-topaquinone" evidence="10">
    <location>
        <position position="434"/>
    </location>
</feature>
<comment type="cofactor">
    <cofactor evidence="11">
        <name>Cu cation</name>
        <dbReference type="ChEBI" id="CHEBI:23378"/>
    </cofactor>
    <text evidence="11">Contains 1 topaquinone per subunit.</text>
</comment>
<dbReference type="GO" id="GO:0048038">
    <property type="term" value="F:quinone binding"/>
    <property type="evidence" value="ECO:0007669"/>
    <property type="project" value="InterPro"/>
</dbReference>
<dbReference type="InParanoid" id="K1VPR9"/>
<dbReference type="GO" id="GO:0008131">
    <property type="term" value="F:primary methylamine oxidase activity"/>
    <property type="evidence" value="ECO:0007669"/>
    <property type="project" value="InterPro"/>
</dbReference>
<evidence type="ECO:0000256" key="1">
    <source>
        <dbReference type="ARBA" id="ARBA00001935"/>
    </source>
</evidence>
<evidence type="ECO:0000256" key="2">
    <source>
        <dbReference type="ARBA" id="ARBA00007983"/>
    </source>
</evidence>
<dbReference type="Proteomes" id="UP000006757">
    <property type="component" value="Unassembled WGS sequence"/>
</dbReference>
<gene>
    <name evidence="13" type="ORF">A1Q2_04216</name>
</gene>
<comment type="caution">
    <text evidence="13">The sequence shown here is derived from an EMBL/GenBank/DDBJ whole genome shotgun (WGS) entry which is preliminary data.</text>
</comment>
<dbReference type="FunFam" id="2.70.98.20:FF:000001">
    <property type="entry name" value="Amine oxidase"/>
    <property type="match status" value="1"/>
</dbReference>
<dbReference type="OMA" id="LYAGGWY"/>
<evidence type="ECO:0000256" key="3">
    <source>
        <dbReference type="ARBA" id="ARBA00011738"/>
    </source>
</evidence>
<comment type="PTM">
    <text evidence="10 11">Topaquinone (TPQ) is generated by copper-dependent autoxidation of a specific tyrosyl residue.</text>
</comment>
<evidence type="ECO:0000256" key="10">
    <source>
        <dbReference type="PIRSR" id="PIRSR600269-51"/>
    </source>
</evidence>
<dbReference type="PANTHER" id="PTHR10638:SF91">
    <property type="entry name" value="AMINE OXIDASE"/>
    <property type="match status" value="1"/>
</dbReference>
<dbReference type="InterPro" id="IPR036460">
    <property type="entry name" value="Cu_amine_oxidase_C_sf"/>
</dbReference>
<evidence type="ECO:0000313" key="13">
    <source>
        <dbReference type="EMBL" id="EKD01467.1"/>
    </source>
</evidence>
<dbReference type="AlphaFoldDB" id="K1VPR9"/>
<feature type="active site" description="Schiff-base intermediate with substrate; via topaquinone" evidence="9">
    <location>
        <position position="434"/>
    </location>
</feature>
<dbReference type="InterPro" id="IPR016182">
    <property type="entry name" value="Cu_amine_oxidase_N-reg"/>
</dbReference>
<keyword evidence="8" id="KW-1015">Disulfide bond</keyword>
<proteinExistence type="inferred from homology"/>
<keyword evidence="14" id="KW-1185">Reference proteome</keyword>
<evidence type="ECO:0000256" key="7">
    <source>
        <dbReference type="ARBA" id="ARBA00023008"/>
    </source>
</evidence>
<dbReference type="SUPFAM" id="SSF49998">
    <property type="entry name" value="Amine oxidase catalytic domain"/>
    <property type="match status" value="1"/>
</dbReference>
<comment type="cofactor">
    <cofactor evidence="1">
        <name>Cu cation</name>
        <dbReference type="ChEBI" id="CHEBI:23378"/>
    </cofactor>
</comment>
<dbReference type="EMBL" id="AMBO01000315">
    <property type="protein sequence ID" value="EKD01467.1"/>
    <property type="molecule type" value="Genomic_DNA"/>
</dbReference>
<feature type="active site" description="Proton acceptor" evidence="9">
    <location>
        <position position="350"/>
    </location>
</feature>
<evidence type="ECO:0000256" key="8">
    <source>
        <dbReference type="ARBA" id="ARBA00023157"/>
    </source>
</evidence>
<dbReference type="SUPFAM" id="SSF54416">
    <property type="entry name" value="Amine oxidase N-terminal region"/>
    <property type="match status" value="2"/>
</dbReference>
<evidence type="ECO:0000256" key="4">
    <source>
        <dbReference type="ARBA" id="ARBA00022723"/>
    </source>
</evidence>
<dbReference type="STRING" id="1220162.K1VPR9"/>
<dbReference type="OrthoDB" id="5379943at2759"/>
<dbReference type="InterPro" id="IPR000269">
    <property type="entry name" value="Cu_amine_oxidase"/>
</dbReference>
<name>K1VPR9_TRIAC</name>
<comment type="similarity">
    <text evidence="2 11">Belongs to the copper/topaquinone oxidase family.</text>
</comment>
<dbReference type="GO" id="GO:0009308">
    <property type="term" value="P:amine metabolic process"/>
    <property type="evidence" value="ECO:0007669"/>
    <property type="project" value="UniProtKB-UniRule"/>
</dbReference>
<keyword evidence="6 11" id="KW-0560">Oxidoreductase</keyword>
<sequence>MSKSASLSAATAGLSISGAGGPQAARSTQGYHPLDPLSKDEVRAATHAIKQYVDAQEKGEHRFWFKSIQLIDPPKAVLAPWLDRWHQGLPVQRLPRRAECLAGVKRPDSTSWYEFYVSLDGEAKVERAVQCPTDLHVPPDMAEMLAAEEALLKHPEFLAAIEKLGLPKHWKVVADGWIYGADDFERKNRYTPFMVYANTNGNPDSCHYSAPLPLVPVMSSDDFSLVRIDWTPIFGTGEKTFLDLKEPFPWHLYESNEYDPELLVASGTQLRQDLRPYRVIQPEGASFSLEGRVLRWQKWSMHIGFNYREGLVLSDIRYDGRKTFYRLSVSDMTVPYGDPRAPFHRKQAFDLGDVGAGLTANELKLGCDCLGEIHYLDFDHLDVKGDTQTLQGVVCIHEQDDGIGWKHTNYRTGRPAVTRSRILILQTILTVANYEYIFNWRFDQAAAVHLEIRATGILSTAAILPGELSPYGNVVSPGVLGTNHQHLFSIRIDPAIDGHNNTVVQEDSVPMPFDAKNPPENNKWGVGYTVEKTPITRSGGADAAPHKNRVFKIVNPNVKNPISGKPVGYKLVPAASQLMLAHPDSVQYARAEFGEHHVYVTKYKDGEYYAAGKYTNQSYGNAKGMRTYVGRDDKTDNEDIVVWHTLGLTHNPRVEDYPVMPVETHMISLKPFDFFGRSPAIDVPPSTQAFNQSTLFKVASEEIEDNAPVNEGKDKACCKL</sequence>
<dbReference type="Gene3D" id="2.70.98.20">
    <property type="entry name" value="Copper amine oxidase, catalytic domain"/>
    <property type="match status" value="1"/>
</dbReference>
<evidence type="ECO:0000313" key="14">
    <source>
        <dbReference type="Proteomes" id="UP000006757"/>
    </source>
</evidence>
<evidence type="ECO:0000256" key="11">
    <source>
        <dbReference type="RuleBase" id="RU000672"/>
    </source>
</evidence>
<evidence type="ECO:0000256" key="6">
    <source>
        <dbReference type="ARBA" id="ARBA00023002"/>
    </source>
</evidence>
<organism evidence="13 14">
    <name type="scientific">Trichosporon asahii var. asahii (strain CBS 8904)</name>
    <name type="common">Yeast</name>
    <dbReference type="NCBI Taxonomy" id="1220162"/>
    <lineage>
        <taxon>Eukaryota</taxon>
        <taxon>Fungi</taxon>
        <taxon>Dikarya</taxon>
        <taxon>Basidiomycota</taxon>
        <taxon>Agaricomycotina</taxon>
        <taxon>Tremellomycetes</taxon>
        <taxon>Trichosporonales</taxon>
        <taxon>Trichosporonaceae</taxon>
        <taxon>Trichosporon</taxon>
    </lineage>
</organism>
<dbReference type="EC" id="1.4.3.-" evidence="11"/>
<dbReference type="GO" id="GO:0005507">
    <property type="term" value="F:copper ion binding"/>
    <property type="evidence" value="ECO:0007669"/>
    <property type="project" value="InterPro"/>
</dbReference>
<evidence type="ECO:0000259" key="12">
    <source>
        <dbReference type="Pfam" id="PF01179"/>
    </source>
</evidence>
<keyword evidence="7 11" id="KW-0186">Copper</keyword>
<keyword evidence="5 9" id="KW-0801">TPQ</keyword>
<dbReference type="eggNOG" id="KOG1186">
    <property type="taxonomic scope" value="Eukaryota"/>
</dbReference>
<protein>
    <recommendedName>
        <fullName evidence="11">Amine oxidase</fullName>
        <ecNumber evidence="11">1.4.3.-</ecNumber>
    </recommendedName>
</protein>
<feature type="domain" description="Copper amine oxidase catalytic" evidence="12">
    <location>
        <begin position="278"/>
        <end position="681"/>
    </location>
</feature>
<keyword evidence="4 11" id="KW-0479">Metal-binding</keyword>
<comment type="subunit">
    <text evidence="3">Homodimer.</text>
</comment>
<dbReference type="PANTHER" id="PTHR10638">
    <property type="entry name" value="COPPER AMINE OXIDASE"/>
    <property type="match status" value="1"/>
</dbReference>
<dbReference type="Gene3D" id="3.10.450.40">
    <property type="match status" value="2"/>
</dbReference>